<dbReference type="InterPro" id="IPR046336">
    <property type="entry name" value="Lon_prtase_N_sf"/>
</dbReference>
<feature type="domain" description="Lon N-terminal" evidence="1">
    <location>
        <begin position="4"/>
        <end position="192"/>
    </location>
</feature>
<evidence type="ECO:0000313" key="3">
    <source>
        <dbReference type="Proteomes" id="UP001520878"/>
    </source>
</evidence>
<dbReference type="InterPro" id="IPR015947">
    <property type="entry name" value="PUA-like_sf"/>
</dbReference>
<dbReference type="SMART" id="SM00464">
    <property type="entry name" value="LON"/>
    <property type="match status" value="1"/>
</dbReference>
<dbReference type="SUPFAM" id="SSF88697">
    <property type="entry name" value="PUA domain-like"/>
    <property type="match status" value="1"/>
</dbReference>
<dbReference type="PANTHER" id="PTHR46732:SF8">
    <property type="entry name" value="ATP-DEPENDENT PROTEASE LA (LON) DOMAIN PROTEIN"/>
    <property type="match status" value="1"/>
</dbReference>
<proteinExistence type="predicted"/>
<protein>
    <submittedName>
        <fullName evidence="2">LON peptidase substrate-binding domain-containing protein</fullName>
    </submittedName>
</protein>
<name>A0ABS8G2D8_9ALTE</name>
<evidence type="ECO:0000313" key="2">
    <source>
        <dbReference type="EMBL" id="MCC2614747.1"/>
    </source>
</evidence>
<comment type="caution">
    <text evidence="2">The sequence shown here is derived from an EMBL/GenBank/DDBJ whole genome shotgun (WGS) entry which is preliminary data.</text>
</comment>
<dbReference type="PROSITE" id="PS51787">
    <property type="entry name" value="LON_N"/>
    <property type="match status" value="1"/>
</dbReference>
<evidence type="ECO:0000259" key="1">
    <source>
        <dbReference type="PROSITE" id="PS51787"/>
    </source>
</evidence>
<dbReference type="Proteomes" id="UP001520878">
    <property type="component" value="Unassembled WGS sequence"/>
</dbReference>
<dbReference type="Gene3D" id="2.30.130.40">
    <property type="entry name" value="LON domain-like"/>
    <property type="match status" value="1"/>
</dbReference>
<reference evidence="2 3" key="1">
    <citation type="submission" date="2021-10" db="EMBL/GenBank/DDBJ databases">
        <title>Draft genome of Aestuariibacter halophilus JC2043.</title>
        <authorList>
            <person name="Emsley S.A."/>
            <person name="Pfannmuller K.M."/>
            <person name="Ushijima B."/>
            <person name="Saw J.H."/>
            <person name="Videau P."/>
        </authorList>
    </citation>
    <scope>NUCLEOTIDE SEQUENCE [LARGE SCALE GENOMIC DNA]</scope>
    <source>
        <strain evidence="2 3">JC2043</strain>
    </source>
</reference>
<dbReference type="InterPro" id="IPR003111">
    <property type="entry name" value="Lon_prtase_N"/>
</dbReference>
<sequence length="192" mass="22130">MSNSFELPLFPLSAHVLPGGRLSLRIFEPRYVRMVKEACAAQQGFGVCMLNARGDKARNEHIYPVGTYVEVIDFDLLEDGLLGITVEGQRCFQVNNIESQPDGLRVGQCEWLDNWQATTTDMDVAPMDTRLREIFDKYPEVNALYQQPRFDDPIWIIYRWLELLPVNTETKQQLLQQKDYGTALKFLSQLVQ</sequence>
<dbReference type="Gene3D" id="1.10.4060.10">
    <property type="entry name" value="BPP1347 like domain"/>
    <property type="match status" value="1"/>
</dbReference>
<dbReference type="Pfam" id="PF02190">
    <property type="entry name" value="LON_substr_bdg"/>
    <property type="match status" value="1"/>
</dbReference>
<organism evidence="2 3">
    <name type="scientific">Fluctibacter halophilus</name>
    <dbReference type="NCBI Taxonomy" id="226011"/>
    <lineage>
        <taxon>Bacteria</taxon>
        <taxon>Pseudomonadati</taxon>
        <taxon>Pseudomonadota</taxon>
        <taxon>Gammaproteobacteria</taxon>
        <taxon>Alteromonadales</taxon>
        <taxon>Alteromonadaceae</taxon>
        <taxon>Fluctibacter</taxon>
    </lineage>
</organism>
<accession>A0ABS8G2D8</accession>
<keyword evidence="3" id="KW-1185">Reference proteome</keyword>
<gene>
    <name evidence="2" type="ORF">LJ739_00645</name>
</gene>
<dbReference type="EMBL" id="JAJEWP010000001">
    <property type="protein sequence ID" value="MCC2614747.1"/>
    <property type="molecule type" value="Genomic_DNA"/>
</dbReference>
<dbReference type="PANTHER" id="PTHR46732">
    <property type="entry name" value="ATP-DEPENDENT PROTEASE LA (LON) DOMAIN PROTEIN"/>
    <property type="match status" value="1"/>
</dbReference>